<dbReference type="InterPro" id="IPR050863">
    <property type="entry name" value="CenT-Element_Derived"/>
</dbReference>
<evidence type="ECO:0000313" key="3">
    <source>
        <dbReference type="Proteomes" id="UP001150062"/>
    </source>
</evidence>
<dbReference type="Pfam" id="PF03184">
    <property type="entry name" value="DDE_1"/>
    <property type="match status" value="1"/>
</dbReference>
<keyword evidence="3" id="KW-1185">Reference proteome</keyword>
<dbReference type="InterPro" id="IPR009057">
    <property type="entry name" value="Homeodomain-like_sf"/>
</dbReference>
<evidence type="ECO:0000259" key="1">
    <source>
        <dbReference type="Pfam" id="PF03184"/>
    </source>
</evidence>
<dbReference type="PANTHER" id="PTHR19303:SF57">
    <property type="entry name" value="HTH CENPB-TYPE DOMAIN-CONTAINING PROTEIN"/>
    <property type="match status" value="1"/>
</dbReference>
<proteinExistence type="predicted"/>
<comment type="caution">
    <text evidence="2">The sequence shown here is derived from an EMBL/GenBank/DDBJ whole genome shotgun (WGS) entry which is preliminary data.</text>
</comment>
<dbReference type="InterPro" id="IPR004875">
    <property type="entry name" value="DDE_SF_endonuclease_dom"/>
</dbReference>
<protein>
    <submittedName>
        <fullName evidence="2">Protein derived from transposon</fullName>
    </submittedName>
</protein>
<dbReference type="InterPro" id="IPR036397">
    <property type="entry name" value="RNaseH_sf"/>
</dbReference>
<dbReference type="Proteomes" id="UP001150062">
    <property type="component" value="Unassembled WGS sequence"/>
</dbReference>
<dbReference type="PANTHER" id="PTHR19303">
    <property type="entry name" value="TRANSPOSON"/>
    <property type="match status" value="1"/>
</dbReference>
<sequence>MITKIIKRNALSSSVRNCSTNIEKAFETWKSIKNMENMVVRVSAISKYFNVSRTTLGRWVKKFEENGIVTRKGRPLKLNEEQTKKLKMWINKKLLEKKAPSIIEILDEANHLIREFNLQNFGSQIKQSEILSRKWVYGWVKRNHCFILDCKQTKKEKPPIKDEELTKYFFNLRFLIQKHRYKPGLIFNMDETAVYNNTSTVKIKVVTTDLTNNPIRNIPQINFHITAVVTVANDGTSLNTLMLDKRRTIKQDLVDNSNYTRLSFVQSNSGYMTTQRKKIGENENALLIIDGAPSHRPDEGHLLCEKSKIQILFLPANSSHLLQPCDVVIFKGLKSYLKQQLFPTKYESFIESVSDGLQISLTRKKIHNSFEYTYITPFKSPIPLPNLETQTQLTEPIKNTRISLGGDIVTGKNFREIIEKRKEERKSKRIQKEQPNNQVILLNMVNVNKQDNKRKRLNNSNLNFQNKKIK</sequence>
<dbReference type="Gene3D" id="3.30.420.10">
    <property type="entry name" value="Ribonuclease H-like superfamily/Ribonuclease H"/>
    <property type="match status" value="1"/>
</dbReference>
<feature type="domain" description="DDE-1" evidence="1">
    <location>
        <begin position="279"/>
        <end position="342"/>
    </location>
</feature>
<accession>A0ABQ8Y7U5</accession>
<dbReference type="EMBL" id="JAOAOG010000198">
    <property type="protein sequence ID" value="KAJ6240865.1"/>
    <property type="molecule type" value="Genomic_DNA"/>
</dbReference>
<name>A0ABQ8Y7U5_9EUKA</name>
<reference evidence="2" key="1">
    <citation type="submission" date="2022-08" db="EMBL/GenBank/DDBJ databases">
        <title>Novel sulfate-reducing endosymbionts in the free-living metamonad Anaeramoeba.</title>
        <authorList>
            <person name="Jerlstrom-Hultqvist J."/>
            <person name="Cepicka I."/>
            <person name="Gallot-Lavallee L."/>
            <person name="Salas-Leiva D."/>
            <person name="Curtis B.A."/>
            <person name="Zahonova K."/>
            <person name="Pipaliya S."/>
            <person name="Dacks J."/>
            <person name="Roger A.J."/>
        </authorList>
    </citation>
    <scope>NUCLEOTIDE SEQUENCE</scope>
    <source>
        <strain evidence="2">Schooner1</strain>
    </source>
</reference>
<gene>
    <name evidence="2" type="ORF">M0813_23964</name>
</gene>
<dbReference type="SUPFAM" id="SSF46689">
    <property type="entry name" value="Homeodomain-like"/>
    <property type="match status" value="1"/>
</dbReference>
<evidence type="ECO:0000313" key="2">
    <source>
        <dbReference type="EMBL" id="KAJ6240865.1"/>
    </source>
</evidence>
<organism evidence="2 3">
    <name type="scientific">Anaeramoeba flamelloides</name>
    <dbReference type="NCBI Taxonomy" id="1746091"/>
    <lineage>
        <taxon>Eukaryota</taxon>
        <taxon>Metamonada</taxon>
        <taxon>Anaeramoebidae</taxon>
        <taxon>Anaeramoeba</taxon>
    </lineage>
</organism>